<feature type="compositionally biased region" description="Basic and acidic residues" evidence="3">
    <location>
        <begin position="890"/>
        <end position="904"/>
    </location>
</feature>
<evidence type="ECO:0000256" key="1">
    <source>
        <dbReference type="ARBA" id="ARBA00023117"/>
    </source>
</evidence>
<feature type="compositionally biased region" description="Low complexity" evidence="3">
    <location>
        <begin position="513"/>
        <end position="524"/>
    </location>
</feature>
<proteinExistence type="predicted"/>
<reference evidence="5 6" key="1">
    <citation type="submission" date="2024-09" db="EMBL/GenBank/DDBJ databases">
        <title>Chromosome-scale assembly of Riccia fluitans.</title>
        <authorList>
            <person name="Paukszto L."/>
            <person name="Sawicki J."/>
            <person name="Karawczyk K."/>
            <person name="Piernik-Szablinska J."/>
            <person name="Szczecinska M."/>
            <person name="Mazdziarz M."/>
        </authorList>
    </citation>
    <scope>NUCLEOTIDE SEQUENCE [LARGE SCALE GENOMIC DNA]</scope>
    <source>
        <strain evidence="5">Rf_01</strain>
        <tissue evidence="5">Aerial parts of the thallus</tissue>
    </source>
</reference>
<feature type="compositionally biased region" description="Basic and acidic residues" evidence="3">
    <location>
        <begin position="1215"/>
        <end position="1224"/>
    </location>
</feature>
<evidence type="ECO:0000256" key="2">
    <source>
        <dbReference type="PROSITE-ProRule" id="PRU00035"/>
    </source>
</evidence>
<dbReference type="Proteomes" id="UP001605036">
    <property type="component" value="Unassembled WGS sequence"/>
</dbReference>
<feature type="compositionally biased region" description="Polar residues" evidence="3">
    <location>
        <begin position="280"/>
        <end position="299"/>
    </location>
</feature>
<feature type="compositionally biased region" description="Basic and acidic residues" evidence="3">
    <location>
        <begin position="410"/>
        <end position="434"/>
    </location>
</feature>
<feature type="compositionally biased region" description="Basic and acidic residues" evidence="3">
    <location>
        <begin position="833"/>
        <end position="842"/>
    </location>
</feature>
<dbReference type="PANTHER" id="PTHR37888:SF11">
    <property type="entry name" value="DNA-BINDING BROMODOMAIN-CONTAINING PROTEIN"/>
    <property type="match status" value="1"/>
</dbReference>
<dbReference type="PROSITE" id="PS50014">
    <property type="entry name" value="BROMODOMAIN_2"/>
    <property type="match status" value="1"/>
</dbReference>
<feature type="compositionally biased region" description="Basic and acidic residues" evidence="3">
    <location>
        <begin position="727"/>
        <end position="739"/>
    </location>
</feature>
<feature type="compositionally biased region" description="Basic and acidic residues" evidence="3">
    <location>
        <begin position="358"/>
        <end position="367"/>
    </location>
</feature>
<feature type="compositionally biased region" description="Basic and acidic residues" evidence="3">
    <location>
        <begin position="572"/>
        <end position="607"/>
    </location>
</feature>
<feature type="region of interest" description="Disordered" evidence="3">
    <location>
        <begin position="14"/>
        <end position="45"/>
    </location>
</feature>
<dbReference type="Pfam" id="PF00439">
    <property type="entry name" value="Bromodomain"/>
    <property type="match status" value="1"/>
</dbReference>
<feature type="compositionally biased region" description="Polar residues" evidence="3">
    <location>
        <begin position="373"/>
        <end position="387"/>
    </location>
</feature>
<evidence type="ECO:0000313" key="5">
    <source>
        <dbReference type="EMBL" id="KAL2642333.1"/>
    </source>
</evidence>
<keyword evidence="6" id="KW-1185">Reference proteome</keyword>
<feature type="compositionally biased region" description="Basic and acidic residues" evidence="3">
    <location>
        <begin position="1174"/>
        <end position="1186"/>
    </location>
</feature>
<feature type="compositionally biased region" description="Polar residues" evidence="3">
    <location>
        <begin position="760"/>
        <end position="773"/>
    </location>
</feature>
<feature type="compositionally biased region" description="Polar residues" evidence="3">
    <location>
        <begin position="400"/>
        <end position="409"/>
    </location>
</feature>
<dbReference type="SMART" id="SM00297">
    <property type="entry name" value="BROMO"/>
    <property type="match status" value="1"/>
</dbReference>
<feature type="compositionally biased region" description="Basic and acidic residues" evidence="3">
    <location>
        <begin position="781"/>
        <end position="796"/>
    </location>
</feature>
<dbReference type="EMBL" id="JBHFFA010000002">
    <property type="protein sequence ID" value="KAL2642333.1"/>
    <property type="molecule type" value="Genomic_DNA"/>
</dbReference>
<feature type="compositionally biased region" description="Basic and acidic residues" evidence="3">
    <location>
        <begin position="443"/>
        <end position="454"/>
    </location>
</feature>
<gene>
    <name evidence="5" type="ORF">R1flu_009920</name>
</gene>
<feature type="compositionally biased region" description="Basic and acidic residues" evidence="3">
    <location>
        <begin position="871"/>
        <end position="882"/>
    </location>
</feature>
<evidence type="ECO:0000256" key="3">
    <source>
        <dbReference type="SAM" id="MobiDB-lite"/>
    </source>
</evidence>
<feature type="compositionally biased region" description="Polar residues" evidence="3">
    <location>
        <begin position="171"/>
        <end position="181"/>
    </location>
</feature>
<dbReference type="Gene3D" id="1.20.920.10">
    <property type="entry name" value="Bromodomain-like"/>
    <property type="match status" value="1"/>
</dbReference>
<accession>A0ABD1Z4E0</accession>
<feature type="region of interest" description="Disordered" evidence="3">
    <location>
        <begin position="469"/>
        <end position="675"/>
    </location>
</feature>
<keyword evidence="1 2" id="KW-0103">Bromodomain</keyword>
<name>A0ABD1Z4E0_9MARC</name>
<dbReference type="InterPro" id="IPR036427">
    <property type="entry name" value="Bromodomain-like_sf"/>
</dbReference>
<feature type="compositionally biased region" description="Polar residues" evidence="3">
    <location>
        <begin position="1188"/>
        <end position="1202"/>
    </location>
</feature>
<feature type="region of interest" description="Disordered" evidence="3">
    <location>
        <begin position="1082"/>
        <end position="1305"/>
    </location>
</feature>
<dbReference type="CDD" id="cd04369">
    <property type="entry name" value="Bromodomain"/>
    <property type="match status" value="1"/>
</dbReference>
<dbReference type="SUPFAM" id="SSF47370">
    <property type="entry name" value="Bromodomain"/>
    <property type="match status" value="1"/>
</dbReference>
<evidence type="ECO:0000313" key="6">
    <source>
        <dbReference type="Proteomes" id="UP001605036"/>
    </source>
</evidence>
<feature type="region of interest" description="Disordered" evidence="3">
    <location>
        <begin position="164"/>
        <end position="454"/>
    </location>
</feature>
<sequence>MAGKLHGLLERMVSSGEETDNEKAEQAVATPQQQQYHMGKTDAHKPGSNGWGTCAELLLVSAVRKHGPLNWRLIALELKARALVLNTSPSCFSEEACRFRYNVLKGKFASSSKISSGNMGDDVGFDGGILVEELRKLRMSDLKQELQQYDSSIRQMQWKIRKMKDERAQVKTPSNIKQGAESNRAADLPPKAQKGSEPNTPVARKVDGPSDKAAGNDGKSHTQPEYLPEALSSSPFENADRRRSSSSMSEDGHILGTEVQRASTSKTVVKDLNDELQYAGESSSLRKSVPGQSHHQQLPVSEKEEPVKSHSVPHRGEGEFRVPPARDQEQGREASEKKNRAPASARPHPFLSRTASAKGEKDKEKGRIKVTGLDTTEQADITHSSMNEGLDVRRSPPRVQDSSGANQLSDGKESQKMADVKTKLEDRPRSDLPKEVGSGEAEAVLRQDIDNKVLDGELKENKAVTPELSVKKDAVSLKPPTISYGRSVSKSRSKLSEDGRVGSGHVSGTGSKQQQQVGEVGGFQNDRNKVLSKAPAPSPAEQRVEKGKAVGPSDEVVSGSGKGGSDSSMKYDSQEARDKVVELKDLSDVRKHSSKTMEFKDGREGKKLSGSNKATGSREGSDSRKLTTSSKVLGFKGITEEKKQVSNNNDNRTLVAGDAGEEKKHSGMNKKTGNCREVNGEKKFESGSKIVEARDIMDGKKTMSINKLVNMDSSKEKKLGSSSSKTSEARDVYDTKKPAAADAMAEVVGFSGSLERRPGRNTQSQDISPTPSAASGGDVLLETRRPDVSHPRKRSESPQVFFPEGVAAEGSRSPHLPQGGSAEQKSAAAHTDASQKLKRSESGKAAASSEGERKRKPGASKPSSVATAEARPVKRQWEEKPKPVNMDSANLKERKSDPKPKKVSNEGSDPLYKRESGDAEEESKEFLDSGERHQVLVDYDTNQIEKLEVASSMDSIEDMSPSGKKSRKEGKILGKFLPLLECLRVICAHKSAHPFRQRQEYQEKRNYNLVVRRHMDLGMIRSRLEEGAYSGSVEFFRDLLLMLTNALVYHSKDSQDFSAAKVLRSYALTEMEKILQTEALLKQHGPATRKREVRRSKEVHKNRLSVGSGGAEVRKKATGKNTSGEGADAEVSQQRTGSVENSQMAVASSPDGNADEREVDGESETFKKPTPNHVVREDNQRREAPKTEVNTEGNKSSFQLKSKNPKADTAAQPPKSRESEDARRAQTGHTDNAEKRSAEFPSKLKDVTSVEEGAGQKLTGGHSRPPQPTKTASASRSGPSTTRGSRYSKRAGESSTSNSKKRSRK</sequence>
<evidence type="ECO:0000259" key="4">
    <source>
        <dbReference type="PROSITE" id="PS50014"/>
    </source>
</evidence>
<feature type="compositionally biased region" description="Basic and acidic residues" evidence="3">
    <location>
        <begin position="301"/>
        <end position="339"/>
    </location>
</feature>
<feature type="compositionally biased region" description="Basic and acidic residues" evidence="3">
    <location>
        <begin position="1231"/>
        <end position="1248"/>
    </location>
</feature>
<feature type="compositionally biased region" description="Low complexity" evidence="3">
    <location>
        <begin position="1271"/>
        <end position="1285"/>
    </location>
</feature>
<dbReference type="CDD" id="cd00167">
    <property type="entry name" value="SANT"/>
    <property type="match status" value="1"/>
</dbReference>
<feature type="domain" description="Bromo" evidence="4">
    <location>
        <begin position="987"/>
        <end position="1057"/>
    </location>
</feature>
<protein>
    <recommendedName>
        <fullName evidence="4">Bromo domain-containing protein</fullName>
    </recommendedName>
</protein>
<feature type="compositionally biased region" description="Polar residues" evidence="3">
    <location>
        <begin position="1131"/>
        <end position="1146"/>
    </location>
</feature>
<feature type="region of interest" description="Disordered" evidence="3">
    <location>
        <begin position="707"/>
        <end position="931"/>
    </location>
</feature>
<organism evidence="5 6">
    <name type="scientific">Riccia fluitans</name>
    <dbReference type="NCBI Taxonomy" id="41844"/>
    <lineage>
        <taxon>Eukaryota</taxon>
        <taxon>Viridiplantae</taxon>
        <taxon>Streptophyta</taxon>
        <taxon>Embryophyta</taxon>
        <taxon>Marchantiophyta</taxon>
        <taxon>Marchantiopsida</taxon>
        <taxon>Marchantiidae</taxon>
        <taxon>Marchantiales</taxon>
        <taxon>Ricciaceae</taxon>
        <taxon>Riccia</taxon>
    </lineage>
</organism>
<dbReference type="InterPro" id="IPR001487">
    <property type="entry name" value="Bromodomain"/>
</dbReference>
<dbReference type="InterPro" id="IPR001005">
    <property type="entry name" value="SANT/Myb"/>
</dbReference>
<dbReference type="PANTHER" id="PTHR37888">
    <property type="entry name" value="DNA-BINDING BROMODOMAIN-CONTAINING PROTEIN"/>
    <property type="match status" value="1"/>
</dbReference>
<comment type="caution">
    <text evidence="5">The sequence shown here is derived from an EMBL/GenBank/DDBJ whole genome shotgun (WGS) entry which is preliminary data.</text>
</comment>